<dbReference type="RefSeq" id="WP_159428825.1">
    <property type="nucleotide sequence ID" value="NZ_FOEN01000002.1"/>
</dbReference>
<organism evidence="2 3">
    <name type="scientific">Ignavigranum ruoffiae</name>
    <dbReference type="NCBI Taxonomy" id="89093"/>
    <lineage>
        <taxon>Bacteria</taxon>
        <taxon>Bacillati</taxon>
        <taxon>Bacillota</taxon>
        <taxon>Bacilli</taxon>
        <taxon>Lactobacillales</taxon>
        <taxon>Aerococcaceae</taxon>
        <taxon>Ignavigranum</taxon>
    </lineage>
</organism>
<dbReference type="AlphaFoldDB" id="A0A1H9B3S9"/>
<sequence length="546" mass="64106">MESNNKSFNYSKIAVEDFIKTNICKTSKIISSSKGINNFIYSTNIVDIENIEDWLHEGEALIIGVFFEKLMNKEFIIKLKNKNTACIISKKKFEIFLLPKYKDMLINFDIPIIFVDDKYSWSDVIVSIQEVIIYKQTQKLIETDKFYDQIISWFNNNLTISKICHEFYNATGYSMIILDNFFNIIDYSYDTNWNKFISISINELSKIELLGYKLNNEPLSGYILSINNKQLYIIPTSIIEESKFYIGIKTNTSSKIIPSDILSKIDILKELILLQMKLHTEINISNLHFRNNIFSSILALNEHSEAEKINLSLALNTNIHDKYFLVMVEPIDDKNTIIQNVHQLYSFLNNNNWFFDKNLFFSYQNNWVILIPNFIFKKTDLQEDILNPLEKYFNTSFYLAISNCHFYFETQKSYDEAISVISFLKQTIGEDKIMSYSELGNLELFINETKHVNEYFIMKMINAYILPLTSYDKKHSSNLFETLQSFYTCNLSYKLCSNILFIHTNTLRSRISTIEKLLNLNIKDTSTITNFKIACMLYKKFMANEP</sequence>
<accession>A0A1H9B3S9</accession>
<feature type="domain" description="PucR C-terminal helix-turn-helix" evidence="1">
    <location>
        <begin position="479"/>
        <end position="536"/>
    </location>
</feature>
<evidence type="ECO:0000259" key="1">
    <source>
        <dbReference type="Pfam" id="PF13556"/>
    </source>
</evidence>
<dbReference type="STRING" id="89093.SAMN04488558_102161"/>
<evidence type="ECO:0000313" key="2">
    <source>
        <dbReference type="EMBL" id="SEP83676.1"/>
    </source>
</evidence>
<dbReference type="PANTHER" id="PTHR33744:SF1">
    <property type="entry name" value="DNA-BINDING TRANSCRIPTIONAL ACTIVATOR ADER"/>
    <property type="match status" value="1"/>
</dbReference>
<dbReference type="Pfam" id="PF13556">
    <property type="entry name" value="HTH_30"/>
    <property type="match status" value="1"/>
</dbReference>
<dbReference type="InterPro" id="IPR025736">
    <property type="entry name" value="PucR_C-HTH_dom"/>
</dbReference>
<dbReference type="Gene3D" id="1.10.10.2840">
    <property type="entry name" value="PucR C-terminal helix-turn-helix domain"/>
    <property type="match status" value="1"/>
</dbReference>
<proteinExistence type="predicted"/>
<protein>
    <submittedName>
        <fullName evidence="2">PucR C-terminal helix-turn-helix domain-containing protein</fullName>
    </submittedName>
</protein>
<dbReference type="Proteomes" id="UP000198833">
    <property type="component" value="Unassembled WGS sequence"/>
</dbReference>
<dbReference type="EMBL" id="FOEN01000002">
    <property type="protein sequence ID" value="SEP83676.1"/>
    <property type="molecule type" value="Genomic_DNA"/>
</dbReference>
<keyword evidence="3" id="KW-1185">Reference proteome</keyword>
<evidence type="ECO:0000313" key="3">
    <source>
        <dbReference type="Proteomes" id="UP000198833"/>
    </source>
</evidence>
<name>A0A1H9B3S9_9LACT</name>
<dbReference type="InterPro" id="IPR051448">
    <property type="entry name" value="CdaR-like_regulators"/>
</dbReference>
<reference evidence="2 3" key="1">
    <citation type="submission" date="2016-10" db="EMBL/GenBank/DDBJ databases">
        <authorList>
            <person name="de Groot N.N."/>
        </authorList>
    </citation>
    <scope>NUCLEOTIDE SEQUENCE [LARGE SCALE GENOMIC DNA]</scope>
    <source>
        <strain evidence="2 3">DSM 15695</strain>
    </source>
</reference>
<gene>
    <name evidence="2" type="ORF">SAMN04488558_102161</name>
</gene>
<dbReference type="PANTHER" id="PTHR33744">
    <property type="entry name" value="CARBOHYDRATE DIACID REGULATOR"/>
    <property type="match status" value="1"/>
</dbReference>
<dbReference type="InterPro" id="IPR042070">
    <property type="entry name" value="PucR_C-HTH_sf"/>
</dbReference>
<dbReference type="OrthoDB" id="142218at2"/>